<name>A0A423TPB0_PENVA</name>
<gene>
    <name evidence="2" type="ORF">C7M84_002990</name>
</gene>
<protein>
    <submittedName>
        <fullName evidence="2">Uncharacterized protein</fullName>
    </submittedName>
</protein>
<organism evidence="2 3">
    <name type="scientific">Penaeus vannamei</name>
    <name type="common">Whiteleg shrimp</name>
    <name type="synonym">Litopenaeus vannamei</name>
    <dbReference type="NCBI Taxonomy" id="6689"/>
    <lineage>
        <taxon>Eukaryota</taxon>
        <taxon>Metazoa</taxon>
        <taxon>Ecdysozoa</taxon>
        <taxon>Arthropoda</taxon>
        <taxon>Crustacea</taxon>
        <taxon>Multicrustacea</taxon>
        <taxon>Malacostraca</taxon>
        <taxon>Eumalacostraca</taxon>
        <taxon>Eucarida</taxon>
        <taxon>Decapoda</taxon>
        <taxon>Dendrobranchiata</taxon>
        <taxon>Penaeoidea</taxon>
        <taxon>Penaeidae</taxon>
        <taxon>Penaeus</taxon>
    </lineage>
</organism>
<accession>A0A423TPB0</accession>
<feature type="region of interest" description="Disordered" evidence="1">
    <location>
        <begin position="180"/>
        <end position="235"/>
    </location>
</feature>
<evidence type="ECO:0000313" key="2">
    <source>
        <dbReference type="EMBL" id="ROT78304.1"/>
    </source>
</evidence>
<comment type="caution">
    <text evidence="2">The sequence shown here is derived from an EMBL/GenBank/DDBJ whole genome shotgun (WGS) entry which is preliminary data.</text>
</comment>
<dbReference type="EMBL" id="QCYY01001401">
    <property type="protein sequence ID" value="ROT78304.1"/>
    <property type="molecule type" value="Genomic_DNA"/>
</dbReference>
<proteinExistence type="predicted"/>
<dbReference type="OrthoDB" id="10577141at2759"/>
<dbReference type="Proteomes" id="UP000283509">
    <property type="component" value="Unassembled WGS sequence"/>
</dbReference>
<keyword evidence="3" id="KW-1185">Reference proteome</keyword>
<feature type="region of interest" description="Disordered" evidence="1">
    <location>
        <begin position="74"/>
        <end position="96"/>
    </location>
</feature>
<evidence type="ECO:0000256" key="1">
    <source>
        <dbReference type="SAM" id="MobiDB-lite"/>
    </source>
</evidence>
<sequence length="310" mass="33735">MLARFEAELDEAAANALASMNGDKHAHAHAHERQPRSCSGGTGAFGFNTFNFLTFLLLTFNGVVNAINNVNNNNNNNNDNSQNNIHVNTDSLASNSDSSNSITVIIPPIPGRRRRGTRACKARDAASLVAHRLVSAASAVSRAANMSSTCFEAEICRQIVSIAGEAGGVAYARGIRISMTSSPHSRCHDDPQMRIRRPLRERRPGSPPVPHLHGSHRPVPQRHPQPQPGGERRLDLHDRHRRARSGGRPPPLRPPQAPHVELEMARARAALLGTLSLEAQGLPRASEDEDELSYLARGMVMAVADFVQRI</sequence>
<evidence type="ECO:0000313" key="3">
    <source>
        <dbReference type="Proteomes" id="UP000283509"/>
    </source>
</evidence>
<dbReference type="AlphaFoldDB" id="A0A423TPB0"/>
<reference evidence="2 3" key="2">
    <citation type="submission" date="2019-01" db="EMBL/GenBank/DDBJ databases">
        <title>The decoding of complex shrimp genome reveals the adaptation for benthos swimmer, frequently molting mechanism and breeding impact on genome.</title>
        <authorList>
            <person name="Sun Y."/>
            <person name="Gao Y."/>
            <person name="Yu Y."/>
        </authorList>
    </citation>
    <scope>NUCLEOTIDE SEQUENCE [LARGE SCALE GENOMIC DNA]</scope>
    <source>
        <tissue evidence="2">Muscle</tissue>
    </source>
</reference>
<reference evidence="2 3" key="1">
    <citation type="submission" date="2018-04" db="EMBL/GenBank/DDBJ databases">
        <authorList>
            <person name="Zhang X."/>
            <person name="Yuan J."/>
            <person name="Li F."/>
            <person name="Xiang J."/>
        </authorList>
    </citation>
    <scope>NUCLEOTIDE SEQUENCE [LARGE SCALE GENOMIC DNA]</scope>
    <source>
        <tissue evidence="2">Muscle</tissue>
    </source>
</reference>